<dbReference type="SUPFAM" id="SSF51182">
    <property type="entry name" value="RmlC-like cupins"/>
    <property type="match status" value="1"/>
</dbReference>
<dbReference type="Pfam" id="PF05899">
    <property type="entry name" value="Cupin_3"/>
    <property type="match status" value="1"/>
</dbReference>
<dbReference type="Gene3D" id="2.60.120.10">
    <property type="entry name" value="Jelly Rolls"/>
    <property type="match status" value="1"/>
</dbReference>
<feature type="domain" description="(S)-ureidoglycine aminohydrolase cupin" evidence="1">
    <location>
        <begin position="53"/>
        <end position="126"/>
    </location>
</feature>
<comment type="caution">
    <text evidence="2">The sequence shown here is derived from an EMBL/GenBank/DDBJ whole genome shotgun (WGS) entry which is preliminary data.</text>
</comment>
<evidence type="ECO:0000259" key="1">
    <source>
        <dbReference type="Pfam" id="PF05899"/>
    </source>
</evidence>
<accession>A0A445FLC3</accession>
<feature type="non-terminal residue" evidence="2">
    <location>
        <position position="1"/>
    </location>
</feature>
<dbReference type="InterPro" id="IPR014710">
    <property type="entry name" value="RmlC-like_jellyroll"/>
</dbReference>
<evidence type="ECO:0000313" key="3">
    <source>
        <dbReference type="Proteomes" id="UP000289340"/>
    </source>
</evidence>
<dbReference type="EMBL" id="QZWG01000019">
    <property type="protein sequence ID" value="RZB49637.1"/>
    <property type="molecule type" value="Genomic_DNA"/>
</dbReference>
<proteinExistence type="predicted"/>
<dbReference type="PANTHER" id="PTHR33271:SF3">
    <property type="entry name" value="RMLC-LIKE CUPINS SUPERFAMILY PROTEIN"/>
    <property type="match status" value="1"/>
</dbReference>
<dbReference type="InterPro" id="IPR011051">
    <property type="entry name" value="RmlC_Cupin_sf"/>
</dbReference>
<protein>
    <recommendedName>
        <fullName evidence="1">(S)-ureidoglycine aminohydrolase cupin domain-containing protein</fullName>
    </recommendedName>
</protein>
<organism evidence="2 3">
    <name type="scientific">Glycine soja</name>
    <name type="common">Wild soybean</name>
    <dbReference type="NCBI Taxonomy" id="3848"/>
    <lineage>
        <taxon>Eukaryota</taxon>
        <taxon>Viridiplantae</taxon>
        <taxon>Streptophyta</taxon>
        <taxon>Embryophyta</taxon>
        <taxon>Tracheophyta</taxon>
        <taxon>Spermatophyta</taxon>
        <taxon>Magnoliopsida</taxon>
        <taxon>eudicotyledons</taxon>
        <taxon>Gunneridae</taxon>
        <taxon>Pentapetalae</taxon>
        <taxon>rosids</taxon>
        <taxon>fabids</taxon>
        <taxon>Fabales</taxon>
        <taxon>Fabaceae</taxon>
        <taxon>Papilionoideae</taxon>
        <taxon>50 kb inversion clade</taxon>
        <taxon>NPAAA clade</taxon>
        <taxon>indigoferoid/millettioid clade</taxon>
        <taxon>Phaseoleae</taxon>
        <taxon>Glycine</taxon>
        <taxon>Glycine subgen. Soja</taxon>
    </lineage>
</organism>
<sequence length="130" mass="14949">LTKAKALFNLWYYMTPNKLYFHLSPDLTTVFFHLTPELTMSVESKPTELRLLELGVISWTKWGRAPGQYESHTEAQETYFLLKGRVKFIPKDSTYDPIEFGAGDLVTIPKGLTCTWDISVAVDAHYKFQP</sequence>
<dbReference type="Proteomes" id="UP000289340">
    <property type="component" value="Chromosome 19"/>
</dbReference>
<keyword evidence="3" id="KW-1185">Reference proteome</keyword>
<dbReference type="InterPro" id="IPR008579">
    <property type="entry name" value="UGlyAH_Cupin_dom"/>
</dbReference>
<gene>
    <name evidence="2" type="ORF">D0Y65_052521</name>
</gene>
<dbReference type="PANTHER" id="PTHR33271">
    <property type="entry name" value="OS04G0445200 PROTEIN"/>
    <property type="match status" value="1"/>
</dbReference>
<dbReference type="CDD" id="cd02227">
    <property type="entry name" value="cupin_TM1112-like"/>
    <property type="match status" value="1"/>
</dbReference>
<dbReference type="AlphaFoldDB" id="A0A445FLC3"/>
<name>A0A445FLC3_GLYSO</name>
<evidence type="ECO:0000313" key="2">
    <source>
        <dbReference type="EMBL" id="RZB49637.1"/>
    </source>
</evidence>
<reference evidence="2 3" key="1">
    <citation type="submission" date="2018-09" db="EMBL/GenBank/DDBJ databases">
        <title>A high-quality reference genome of wild soybean provides a powerful tool to mine soybean genomes.</title>
        <authorList>
            <person name="Xie M."/>
            <person name="Chung C.Y.L."/>
            <person name="Li M.-W."/>
            <person name="Wong F.-L."/>
            <person name="Chan T.-F."/>
            <person name="Lam H.-M."/>
        </authorList>
    </citation>
    <scope>NUCLEOTIDE SEQUENCE [LARGE SCALE GENOMIC DNA]</scope>
    <source>
        <strain evidence="3">cv. W05</strain>
        <tissue evidence="2">Hypocotyl of etiolated seedlings</tissue>
    </source>
</reference>